<feature type="chain" id="PRO_5045317534" description="PepSY domain-containing protein" evidence="1">
    <location>
        <begin position="27"/>
        <end position="94"/>
    </location>
</feature>
<dbReference type="RefSeq" id="WP_189689104.1">
    <property type="nucleotide sequence ID" value="NZ_BMYK01000017.1"/>
</dbReference>
<proteinExistence type="predicted"/>
<reference evidence="4" key="1">
    <citation type="journal article" date="2019" name="Int. J. Syst. Evol. Microbiol.">
        <title>The Global Catalogue of Microorganisms (GCM) 10K type strain sequencing project: providing services to taxonomists for standard genome sequencing and annotation.</title>
        <authorList>
            <consortium name="The Broad Institute Genomics Platform"/>
            <consortium name="The Broad Institute Genome Sequencing Center for Infectious Disease"/>
            <person name="Wu L."/>
            <person name="Ma J."/>
        </authorList>
    </citation>
    <scope>NUCLEOTIDE SEQUENCE [LARGE SCALE GENOMIC DNA]</scope>
    <source>
        <strain evidence="4">KCTC 23314</strain>
    </source>
</reference>
<dbReference type="Pfam" id="PF13670">
    <property type="entry name" value="PepSY_2"/>
    <property type="match status" value="1"/>
</dbReference>
<keyword evidence="1" id="KW-0732">Signal</keyword>
<evidence type="ECO:0000259" key="2">
    <source>
        <dbReference type="Pfam" id="PF13670"/>
    </source>
</evidence>
<dbReference type="InterPro" id="IPR025711">
    <property type="entry name" value="PepSY"/>
</dbReference>
<evidence type="ECO:0000256" key="1">
    <source>
        <dbReference type="SAM" id="SignalP"/>
    </source>
</evidence>
<accession>A0ABQ3G6K5</accession>
<sequence length="94" mass="10761">MKSSITRALPLALAIPLALMAGNALAHGNVQCPKYPKAEWRPHTELQEKLVKDGWTVRRMEKTDTCYEVYGKDPQGKRVEAFFDPKTFERVEEK</sequence>
<organism evidence="3 4">
    <name type="scientific">Pseudorhodoferax aquiterrae</name>
    <dbReference type="NCBI Taxonomy" id="747304"/>
    <lineage>
        <taxon>Bacteria</taxon>
        <taxon>Pseudomonadati</taxon>
        <taxon>Pseudomonadota</taxon>
        <taxon>Betaproteobacteria</taxon>
        <taxon>Burkholderiales</taxon>
        <taxon>Comamonadaceae</taxon>
    </lineage>
</organism>
<protein>
    <recommendedName>
        <fullName evidence="2">PepSY domain-containing protein</fullName>
    </recommendedName>
</protein>
<evidence type="ECO:0000313" key="4">
    <source>
        <dbReference type="Proteomes" id="UP000626210"/>
    </source>
</evidence>
<dbReference type="EMBL" id="BMYK01000017">
    <property type="protein sequence ID" value="GHC93571.1"/>
    <property type="molecule type" value="Genomic_DNA"/>
</dbReference>
<name>A0ABQ3G6K5_9BURK</name>
<feature type="domain" description="PepSY" evidence="2">
    <location>
        <begin position="11"/>
        <end position="94"/>
    </location>
</feature>
<gene>
    <name evidence="3" type="ORF">GCM10007320_44670</name>
</gene>
<keyword evidence="4" id="KW-1185">Reference proteome</keyword>
<feature type="signal peptide" evidence="1">
    <location>
        <begin position="1"/>
        <end position="26"/>
    </location>
</feature>
<dbReference type="Proteomes" id="UP000626210">
    <property type="component" value="Unassembled WGS sequence"/>
</dbReference>
<comment type="caution">
    <text evidence="3">The sequence shown here is derived from an EMBL/GenBank/DDBJ whole genome shotgun (WGS) entry which is preliminary data.</text>
</comment>
<evidence type="ECO:0000313" key="3">
    <source>
        <dbReference type="EMBL" id="GHC93571.1"/>
    </source>
</evidence>